<dbReference type="STRING" id="2880.D8LDT6"/>
<evidence type="ECO:0000313" key="5">
    <source>
        <dbReference type="Proteomes" id="UP000002630"/>
    </source>
</evidence>
<dbReference type="AlphaFoldDB" id="D8LDT6"/>
<dbReference type="InterPro" id="IPR000048">
    <property type="entry name" value="IQ_motif_EF-hand-BS"/>
</dbReference>
<dbReference type="SMART" id="SM00015">
    <property type="entry name" value="IQ"/>
    <property type="match status" value="3"/>
</dbReference>
<reference evidence="4 5" key="1">
    <citation type="journal article" date="2010" name="Nature">
        <title>The Ectocarpus genome and the independent evolution of multicellularity in brown algae.</title>
        <authorList>
            <person name="Cock J.M."/>
            <person name="Sterck L."/>
            <person name="Rouze P."/>
            <person name="Scornet D."/>
            <person name="Allen A.E."/>
            <person name="Amoutzias G."/>
            <person name="Anthouard V."/>
            <person name="Artiguenave F."/>
            <person name="Aury J.M."/>
            <person name="Badger J.H."/>
            <person name="Beszteri B."/>
            <person name="Billiau K."/>
            <person name="Bonnet E."/>
            <person name="Bothwell J.H."/>
            <person name="Bowler C."/>
            <person name="Boyen C."/>
            <person name="Brownlee C."/>
            <person name="Carrano C.J."/>
            <person name="Charrier B."/>
            <person name="Cho G.Y."/>
            <person name="Coelho S.M."/>
            <person name="Collen J."/>
            <person name="Corre E."/>
            <person name="Da Silva C."/>
            <person name="Delage L."/>
            <person name="Delaroque N."/>
            <person name="Dittami S.M."/>
            <person name="Doulbeau S."/>
            <person name="Elias M."/>
            <person name="Farnham G."/>
            <person name="Gachon C.M."/>
            <person name="Gschloessl B."/>
            <person name="Heesch S."/>
            <person name="Jabbari K."/>
            <person name="Jubin C."/>
            <person name="Kawai H."/>
            <person name="Kimura K."/>
            <person name="Kloareg B."/>
            <person name="Kupper F.C."/>
            <person name="Lang D."/>
            <person name="Le Bail A."/>
            <person name="Leblanc C."/>
            <person name="Lerouge P."/>
            <person name="Lohr M."/>
            <person name="Lopez P.J."/>
            <person name="Martens C."/>
            <person name="Maumus F."/>
            <person name="Michel G."/>
            <person name="Miranda-Saavedra D."/>
            <person name="Morales J."/>
            <person name="Moreau H."/>
            <person name="Motomura T."/>
            <person name="Nagasato C."/>
            <person name="Napoli C.A."/>
            <person name="Nelson D.R."/>
            <person name="Nyvall-Collen P."/>
            <person name="Peters A.F."/>
            <person name="Pommier C."/>
            <person name="Potin P."/>
            <person name="Poulain J."/>
            <person name="Quesneville H."/>
            <person name="Read B."/>
            <person name="Rensing S.A."/>
            <person name="Ritter A."/>
            <person name="Rousvoal S."/>
            <person name="Samanta M."/>
            <person name="Samson G."/>
            <person name="Schroeder D.C."/>
            <person name="Segurens B."/>
            <person name="Strittmatter M."/>
            <person name="Tonon T."/>
            <person name="Tregear J.W."/>
            <person name="Valentin K."/>
            <person name="von Dassow P."/>
            <person name="Yamagishi T."/>
            <person name="Van de Peer Y."/>
            <person name="Wincker P."/>
        </authorList>
    </citation>
    <scope>NUCLEOTIDE SEQUENCE [LARGE SCALE GENOMIC DNA]</scope>
    <source>
        <strain evidence="5">Ec32 / CCAP1310/4</strain>
    </source>
</reference>
<evidence type="ECO:0000259" key="3">
    <source>
        <dbReference type="PROSITE" id="PS50020"/>
    </source>
</evidence>
<feature type="region of interest" description="Disordered" evidence="2">
    <location>
        <begin position="26"/>
        <end position="71"/>
    </location>
</feature>
<keyword evidence="1" id="KW-0175">Coiled coil</keyword>
<dbReference type="SMART" id="SM00456">
    <property type="entry name" value="WW"/>
    <property type="match status" value="3"/>
</dbReference>
<dbReference type="PROSITE" id="PS50020">
    <property type="entry name" value="WW_DOMAIN_2"/>
    <property type="match status" value="2"/>
</dbReference>
<dbReference type="SUPFAM" id="SSF57845">
    <property type="entry name" value="B-box zinc-binding domain"/>
    <property type="match status" value="1"/>
</dbReference>
<name>D8LDT6_ECTSI</name>
<dbReference type="InterPro" id="IPR036020">
    <property type="entry name" value="WW_dom_sf"/>
</dbReference>
<feature type="region of interest" description="Disordered" evidence="2">
    <location>
        <begin position="1200"/>
        <end position="1232"/>
    </location>
</feature>
<feature type="domain" description="WW" evidence="3">
    <location>
        <begin position="970"/>
        <end position="997"/>
    </location>
</feature>
<dbReference type="PROSITE" id="PS50096">
    <property type="entry name" value="IQ"/>
    <property type="match status" value="1"/>
</dbReference>
<feature type="coiled-coil region" evidence="1">
    <location>
        <begin position="879"/>
        <end position="906"/>
    </location>
</feature>
<feature type="compositionally biased region" description="Basic and acidic residues" evidence="2">
    <location>
        <begin position="1212"/>
        <end position="1232"/>
    </location>
</feature>
<evidence type="ECO:0000256" key="1">
    <source>
        <dbReference type="SAM" id="Coils"/>
    </source>
</evidence>
<dbReference type="CDD" id="cd19757">
    <property type="entry name" value="Bbox1"/>
    <property type="match status" value="1"/>
</dbReference>
<dbReference type="CDD" id="cd00201">
    <property type="entry name" value="WW"/>
    <property type="match status" value="2"/>
</dbReference>
<protein>
    <recommendedName>
        <fullName evidence="3">WW domain-containing protein</fullName>
    </recommendedName>
</protein>
<dbReference type="EMBL" id="FN647912">
    <property type="protein sequence ID" value="CBN78493.1"/>
    <property type="molecule type" value="Genomic_DNA"/>
</dbReference>
<accession>D8LDT6</accession>
<dbReference type="InterPro" id="IPR001202">
    <property type="entry name" value="WW_dom"/>
</dbReference>
<dbReference type="InParanoid" id="D8LDT6"/>
<proteinExistence type="predicted"/>
<dbReference type="OrthoDB" id="206948at2759"/>
<evidence type="ECO:0000313" key="4">
    <source>
        <dbReference type="EMBL" id="CBN78493.1"/>
    </source>
</evidence>
<evidence type="ECO:0000256" key="2">
    <source>
        <dbReference type="SAM" id="MobiDB-lite"/>
    </source>
</evidence>
<dbReference type="EMBL" id="FN649731">
    <property type="protein sequence ID" value="CBN78493.1"/>
    <property type="molecule type" value="Genomic_DNA"/>
</dbReference>
<sequence>MAAYSNNNLAPPILPTSAAATKKETMAVKKNGAKRTVGGGSGAGGNKQARSSTRVGAGLSEDVPGGGGTTCWRQGASNSAVARAAAKAAERMTKLEALMNAAMESPVTYEEQVRRERLAHLRVMYTVERDMAELPVDFLRGVGYEDYGIKPRLSRMCAALGKSHRWSKTVALSRWARALEKARADEFAEDMLRYEHARLFATLSSIRKRWELKQARRRFLGWRKRVRLARLAEDEHRARVGAIKIQRWARRRLAARRRRRALEQRERRRNALARDKADAVAGVLSFEDNRRETLWRTLRLVDEKRRYEANHRAATALQDAWLRHVGRCQLLEYAEMERQELHRRRLAEQARRWVVILPMARGFLSACLDRSQRAVIAKLRARHETLRLAHEAELAEHRRVLNAAHAVIAHAWRGKSSRLEFLARMKALVDVQRAWKRAAGRRRLQAEIDDRVVATAQRIKKARESAASRLQAFARKSAQRHQLSKRFAARKAKLDFERRNRSELASACLVMFKPSRAIREAAGREDFEAMGDAVRPAEVVARLRASAAARGVSLSQIMSGAFDDDDDDGDHEGGVGEDGAPKRLSGSELARAVLKQQESQRRAAEAVQHAWRKRKAMLHLEGLFAKRKVQILNDRRELSAFRLQRVWASARLRVELAARVEATRRRIAAERDWGARMLQRLCRRRKDAKELASRFAIRKIILEQARSLREMNAAVSKIQLWYRRRQGVYYTTLRIVARYQLAYKRDVLAREEYLRRREEAAVAVQLAWRRRSMRVYLSRRFEGRRARIALAKKAAEREAAAKVLQGWWRRRQARVMLRGRFAKRARLMVKKAEEEERARLEDGAARLLQKTWTRHCEWEKMRLRFCLRRKVLDETFALEESKRLELEQLEHEKREEEKRLQREHEATKVKLLLEETEKKRKADEAADYLLKAWKLGYDQDNARNYWFNHVTGESSLERPEGWVILPSERWKKQTNDKGLAYYLDLETGKTHWFPPCEQCYKREGEKVCMDCEEQVYCGRCWTMAHKEEHMAGHVWKGADSGKEDLSPGERHCVDCGFRKAKWVCLQCKDALCGECNARIHGSGHRKNHQVETYAKSKKGWQTVEGRTDNEPTYYFNASTGESTFDKPQDLMLPEELVEHLRFLKYKETSEKYVQKIEKLQFQLEELMYEKDKIAYQWANAQKDMKADHGTGGGLSLSGLKFGGSDKKSKKKAAAEDPRTREQEEGYKKSLLLSRKDKKDMGFEVKLKKETVLDS</sequence>
<gene>
    <name evidence="4" type="ORF">Esi_0126_0037</name>
</gene>
<dbReference type="Proteomes" id="UP000002630">
    <property type="component" value="Linkage Group LG06"/>
</dbReference>
<feature type="domain" description="WW" evidence="3">
    <location>
        <begin position="927"/>
        <end position="961"/>
    </location>
</feature>
<organism evidence="4 5">
    <name type="scientific">Ectocarpus siliculosus</name>
    <name type="common">Brown alga</name>
    <name type="synonym">Conferva siliculosa</name>
    <dbReference type="NCBI Taxonomy" id="2880"/>
    <lineage>
        <taxon>Eukaryota</taxon>
        <taxon>Sar</taxon>
        <taxon>Stramenopiles</taxon>
        <taxon>Ochrophyta</taxon>
        <taxon>PX clade</taxon>
        <taxon>Phaeophyceae</taxon>
        <taxon>Ectocarpales</taxon>
        <taxon>Ectocarpaceae</taxon>
        <taxon>Ectocarpus</taxon>
    </lineage>
</organism>
<feature type="region of interest" description="Disordered" evidence="2">
    <location>
        <begin position="560"/>
        <end position="583"/>
    </location>
</feature>
<keyword evidence="5" id="KW-1185">Reference proteome</keyword>
<dbReference type="Gene3D" id="2.20.70.10">
    <property type="match status" value="2"/>
</dbReference>
<dbReference type="SUPFAM" id="SSF51045">
    <property type="entry name" value="WW domain"/>
    <property type="match status" value="1"/>
</dbReference>